<dbReference type="InterPro" id="IPR036236">
    <property type="entry name" value="Znf_C2H2_sf"/>
</dbReference>
<keyword evidence="11" id="KW-1185">Reference proteome</keyword>
<feature type="region of interest" description="Disordered" evidence="8">
    <location>
        <begin position="142"/>
        <end position="163"/>
    </location>
</feature>
<evidence type="ECO:0000256" key="2">
    <source>
        <dbReference type="ARBA" id="ARBA00022723"/>
    </source>
</evidence>
<gene>
    <name evidence="10" type="ORF">L798_12294</name>
</gene>
<evidence type="ECO:0000313" key="10">
    <source>
        <dbReference type="EMBL" id="KDR13604.1"/>
    </source>
</evidence>
<evidence type="ECO:0000259" key="9">
    <source>
        <dbReference type="PROSITE" id="PS50157"/>
    </source>
</evidence>
<evidence type="ECO:0000256" key="6">
    <source>
        <dbReference type="ARBA" id="ARBA00023242"/>
    </source>
</evidence>
<keyword evidence="2" id="KW-0479">Metal-binding</keyword>
<dbReference type="InParanoid" id="A0A067R634"/>
<dbReference type="eggNOG" id="KOG1721">
    <property type="taxonomic scope" value="Eukaryota"/>
</dbReference>
<dbReference type="InterPro" id="IPR013087">
    <property type="entry name" value="Znf_C2H2_type"/>
</dbReference>
<dbReference type="Gene3D" id="3.30.160.60">
    <property type="entry name" value="Classic Zinc Finger"/>
    <property type="match status" value="1"/>
</dbReference>
<evidence type="ECO:0000313" key="11">
    <source>
        <dbReference type="Proteomes" id="UP000027135"/>
    </source>
</evidence>
<dbReference type="PROSITE" id="PS00028">
    <property type="entry name" value="ZINC_FINGER_C2H2_1"/>
    <property type="match status" value="1"/>
</dbReference>
<dbReference type="GO" id="GO:0008270">
    <property type="term" value="F:zinc ion binding"/>
    <property type="evidence" value="ECO:0007669"/>
    <property type="project" value="UniProtKB-KW"/>
</dbReference>
<dbReference type="AlphaFoldDB" id="A0A067R634"/>
<reference evidence="10 11" key="1">
    <citation type="journal article" date="2014" name="Nat. Commun.">
        <title>Molecular traces of alternative social organization in a termite genome.</title>
        <authorList>
            <person name="Terrapon N."/>
            <person name="Li C."/>
            <person name="Robertson H.M."/>
            <person name="Ji L."/>
            <person name="Meng X."/>
            <person name="Booth W."/>
            <person name="Chen Z."/>
            <person name="Childers C.P."/>
            <person name="Glastad K.M."/>
            <person name="Gokhale K."/>
            <person name="Gowin J."/>
            <person name="Gronenberg W."/>
            <person name="Hermansen R.A."/>
            <person name="Hu H."/>
            <person name="Hunt B.G."/>
            <person name="Huylmans A.K."/>
            <person name="Khalil S.M."/>
            <person name="Mitchell R.D."/>
            <person name="Munoz-Torres M.C."/>
            <person name="Mustard J.A."/>
            <person name="Pan H."/>
            <person name="Reese J.T."/>
            <person name="Scharf M.E."/>
            <person name="Sun F."/>
            <person name="Vogel H."/>
            <person name="Xiao J."/>
            <person name="Yang W."/>
            <person name="Yang Z."/>
            <person name="Yang Z."/>
            <person name="Zhou J."/>
            <person name="Zhu J."/>
            <person name="Brent C.S."/>
            <person name="Elsik C.G."/>
            <person name="Goodisman M.A."/>
            <person name="Liberles D.A."/>
            <person name="Roe R.M."/>
            <person name="Vargo E.L."/>
            <person name="Vilcinskas A."/>
            <person name="Wang J."/>
            <person name="Bornberg-Bauer E."/>
            <person name="Korb J."/>
            <person name="Zhang G."/>
            <person name="Liebig J."/>
        </authorList>
    </citation>
    <scope>NUCLEOTIDE SEQUENCE [LARGE SCALE GENOMIC DNA]</scope>
    <source>
        <tissue evidence="10">Whole organism</tissue>
    </source>
</reference>
<keyword evidence="6" id="KW-0539">Nucleus</keyword>
<name>A0A067R634_ZOONE</name>
<evidence type="ECO:0000256" key="4">
    <source>
        <dbReference type="ARBA" id="ARBA00022771"/>
    </source>
</evidence>
<sequence>MNDGLPMNICAQCIYQLNCSFKFKTQCENSDATLRKYNAQLKNEQKEEFQDETSEYDNMVNCSDWNEKAEDHFASRSSAVPKQLSDTGDLNQQQANIKLENDDELRYTSNSAWNCNESNAKVSSSMNRCGTNEGNMIHDSKQVTSTKHTSWNESEGRSRGDMSMKFRRSRTTSVFKSIGMSYREPQQKMKEKNKTLKSNFSSRNAYVNRVQNESVTSEMNENPQKQHTCHLCFQSYAGRSGLWQHLQKHSGRLYICKVCNKQFTRGNALKQHERSHSKDSSNITCQICKKILLNVVQQRRHVISHFIDWSNAQIRT</sequence>
<evidence type="ECO:0000256" key="3">
    <source>
        <dbReference type="ARBA" id="ARBA00022737"/>
    </source>
</evidence>
<feature type="compositionally biased region" description="Basic and acidic residues" evidence="8">
    <location>
        <begin position="154"/>
        <end position="163"/>
    </location>
</feature>
<evidence type="ECO:0000256" key="1">
    <source>
        <dbReference type="ARBA" id="ARBA00004123"/>
    </source>
</evidence>
<accession>A0A067R634</accession>
<feature type="domain" description="C2H2-type" evidence="9">
    <location>
        <begin position="254"/>
        <end position="281"/>
    </location>
</feature>
<comment type="subcellular location">
    <subcellularLocation>
        <location evidence="1">Nucleus</location>
    </subcellularLocation>
</comment>
<dbReference type="OrthoDB" id="9451254at2759"/>
<feature type="domain" description="C2H2-type" evidence="9">
    <location>
        <begin position="227"/>
        <end position="254"/>
    </location>
</feature>
<evidence type="ECO:0000256" key="5">
    <source>
        <dbReference type="ARBA" id="ARBA00022833"/>
    </source>
</evidence>
<keyword evidence="5" id="KW-0862">Zinc</keyword>
<dbReference type="Pfam" id="PF13912">
    <property type="entry name" value="zf-C2H2_6"/>
    <property type="match status" value="1"/>
</dbReference>
<dbReference type="PANTHER" id="PTHR24394">
    <property type="entry name" value="ZINC FINGER PROTEIN"/>
    <property type="match status" value="1"/>
</dbReference>
<dbReference type="SMART" id="SM00355">
    <property type="entry name" value="ZnF_C2H2"/>
    <property type="match status" value="3"/>
</dbReference>
<proteinExistence type="predicted"/>
<organism evidence="10 11">
    <name type="scientific">Zootermopsis nevadensis</name>
    <name type="common">Dampwood termite</name>
    <dbReference type="NCBI Taxonomy" id="136037"/>
    <lineage>
        <taxon>Eukaryota</taxon>
        <taxon>Metazoa</taxon>
        <taxon>Ecdysozoa</taxon>
        <taxon>Arthropoda</taxon>
        <taxon>Hexapoda</taxon>
        <taxon>Insecta</taxon>
        <taxon>Pterygota</taxon>
        <taxon>Neoptera</taxon>
        <taxon>Polyneoptera</taxon>
        <taxon>Dictyoptera</taxon>
        <taxon>Blattodea</taxon>
        <taxon>Blattoidea</taxon>
        <taxon>Termitoidae</taxon>
        <taxon>Termopsidae</taxon>
        <taxon>Zootermopsis</taxon>
    </lineage>
</organism>
<feature type="compositionally biased region" description="Polar residues" evidence="8">
    <location>
        <begin position="142"/>
        <end position="153"/>
    </location>
</feature>
<dbReference type="FunFam" id="3.30.160.60:FF:000446">
    <property type="entry name" value="Zinc finger protein"/>
    <property type="match status" value="1"/>
</dbReference>
<dbReference type="SUPFAM" id="SSF57667">
    <property type="entry name" value="beta-beta-alpha zinc fingers"/>
    <property type="match status" value="2"/>
</dbReference>
<keyword evidence="4 7" id="KW-0863">Zinc-finger</keyword>
<dbReference type="SUPFAM" id="SSF57716">
    <property type="entry name" value="Glucocorticoid receptor-like (DNA-binding domain)"/>
    <property type="match status" value="1"/>
</dbReference>
<protein>
    <submittedName>
        <fullName evidence="10">GDNF-inducible zinc finger protein 1</fullName>
    </submittedName>
</protein>
<dbReference type="GO" id="GO:0000981">
    <property type="term" value="F:DNA-binding transcription factor activity, RNA polymerase II-specific"/>
    <property type="evidence" value="ECO:0007669"/>
    <property type="project" value="TreeGrafter"/>
</dbReference>
<dbReference type="GO" id="GO:0005634">
    <property type="term" value="C:nucleus"/>
    <property type="evidence" value="ECO:0007669"/>
    <property type="project" value="UniProtKB-SubCell"/>
</dbReference>
<keyword evidence="3" id="KW-0677">Repeat</keyword>
<evidence type="ECO:0000256" key="7">
    <source>
        <dbReference type="PROSITE-ProRule" id="PRU00042"/>
    </source>
</evidence>
<dbReference type="PANTHER" id="PTHR24394:SF29">
    <property type="entry name" value="MYONEURIN"/>
    <property type="match status" value="1"/>
</dbReference>
<dbReference type="EMBL" id="KK852936">
    <property type="protein sequence ID" value="KDR13604.1"/>
    <property type="molecule type" value="Genomic_DNA"/>
</dbReference>
<evidence type="ECO:0000256" key="8">
    <source>
        <dbReference type="SAM" id="MobiDB-lite"/>
    </source>
</evidence>
<dbReference type="Proteomes" id="UP000027135">
    <property type="component" value="Unassembled WGS sequence"/>
</dbReference>
<dbReference type="PROSITE" id="PS50157">
    <property type="entry name" value="ZINC_FINGER_C2H2_2"/>
    <property type="match status" value="2"/>
</dbReference>